<feature type="compositionally biased region" description="Low complexity" evidence="1">
    <location>
        <begin position="47"/>
        <end position="82"/>
    </location>
</feature>
<keyword evidence="2" id="KW-1133">Transmembrane helix</keyword>
<gene>
    <name evidence="3" type="ORF">SAMN04488543_0088</name>
</gene>
<sequence>MPRRDQLTYDLGDSSSRGPVPWLPLVVLVAVLGLVTLLVAGVVRSGGDPEAAPAAPGSTSIATATAAPSTPGPGVSTPPTGSDADEAPAAPEGSERAAVAFVDAWLDRDPKTRPAALAAVSAPALAEGLMLTDPANIPKATRRGAPELVDASTYSSQFTQALSTGLTIEVYLVADPAARYQWLATSVEQA</sequence>
<evidence type="ECO:0000313" key="4">
    <source>
        <dbReference type="Proteomes" id="UP000199092"/>
    </source>
</evidence>
<keyword evidence="4" id="KW-1185">Reference proteome</keyword>
<reference evidence="3 4" key="1">
    <citation type="submission" date="2016-10" db="EMBL/GenBank/DDBJ databases">
        <authorList>
            <person name="de Groot N.N."/>
        </authorList>
    </citation>
    <scope>NUCLEOTIDE SEQUENCE [LARGE SCALE GENOMIC DNA]</scope>
    <source>
        <strain evidence="3 4">DSM 21741</strain>
    </source>
</reference>
<dbReference type="OrthoDB" id="3842494at2"/>
<name>A0A1H1L4Z5_9ACTN</name>
<dbReference type="AlphaFoldDB" id="A0A1H1L4Z5"/>
<keyword evidence="2" id="KW-0472">Membrane</keyword>
<dbReference type="Proteomes" id="UP000199092">
    <property type="component" value="Chromosome I"/>
</dbReference>
<keyword evidence="2" id="KW-0812">Transmembrane</keyword>
<evidence type="ECO:0000313" key="3">
    <source>
        <dbReference type="EMBL" id="SDR69654.1"/>
    </source>
</evidence>
<proteinExistence type="predicted"/>
<dbReference type="EMBL" id="LT629749">
    <property type="protein sequence ID" value="SDR69654.1"/>
    <property type="molecule type" value="Genomic_DNA"/>
</dbReference>
<evidence type="ECO:0000256" key="2">
    <source>
        <dbReference type="SAM" id="Phobius"/>
    </source>
</evidence>
<organism evidence="3 4">
    <name type="scientific">Friedmanniella luteola</name>
    <dbReference type="NCBI Taxonomy" id="546871"/>
    <lineage>
        <taxon>Bacteria</taxon>
        <taxon>Bacillati</taxon>
        <taxon>Actinomycetota</taxon>
        <taxon>Actinomycetes</taxon>
        <taxon>Propionibacteriales</taxon>
        <taxon>Nocardioidaceae</taxon>
        <taxon>Friedmanniella</taxon>
    </lineage>
</organism>
<evidence type="ECO:0000256" key="1">
    <source>
        <dbReference type="SAM" id="MobiDB-lite"/>
    </source>
</evidence>
<feature type="region of interest" description="Disordered" evidence="1">
    <location>
        <begin position="47"/>
        <end position="93"/>
    </location>
</feature>
<feature type="transmembrane region" description="Helical" evidence="2">
    <location>
        <begin position="20"/>
        <end position="43"/>
    </location>
</feature>
<dbReference type="RefSeq" id="WP_091408584.1">
    <property type="nucleotide sequence ID" value="NZ_LT629749.1"/>
</dbReference>
<dbReference type="STRING" id="546871.SAMN04488543_0088"/>
<accession>A0A1H1L4Z5</accession>
<protein>
    <submittedName>
        <fullName evidence="3">Uncharacterized protein</fullName>
    </submittedName>
</protein>